<proteinExistence type="predicted"/>
<evidence type="ECO:0000313" key="1">
    <source>
        <dbReference type="EMBL" id="TKX25925.1"/>
    </source>
</evidence>
<dbReference type="EMBL" id="PTQR01000021">
    <property type="protein sequence ID" value="TKX25925.1"/>
    <property type="molecule type" value="Genomic_DNA"/>
</dbReference>
<dbReference type="PANTHER" id="PTHR28152:SF1">
    <property type="entry name" value="HYDROXYACYL-THIOESTER DEHYDRATASE TYPE 2, MITOCHONDRIAL"/>
    <property type="match status" value="1"/>
</dbReference>
<sequence>MKSFRAVYRGIDAFRISARRCQSSYAHLEPEMQARKIRPIFDDLTPLNSFRLDVSLADFIPGAIAPTLLPHPTSNLPLPIPHHLLYFEPTLPAPDLLPDGTNPAHSPGAPFHRRMWAGGNVLYSRTSPLPLSGARAVCIEGIRSATVKGRPGSEKVFVGIERRLGLLTSLETSALAKVDATDEAAVAQIEDDVRGRLWRDRDDDMGECGVVERRNIVFLQEEGRAEKVGDAALKEQTGGGQGKKEGKILKPNREATLFRHTIVPDSRLLFRFSALTFNAHAIHLDPLFCREKEGHRDLLFHGPLSFTFLMVLLQRNLGPGEKVGFVEYRNLAPVYCNEEITFCGAKDGEGKYEVWAEGPDGGVKVKGTVRTAKG</sequence>
<evidence type="ECO:0008006" key="3">
    <source>
        <dbReference type="Google" id="ProtNLM"/>
    </source>
</evidence>
<dbReference type="InterPro" id="IPR029069">
    <property type="entry name" value="HotDog_dom_sf"/>
</dbReference>
<organism evidence="1 2">
    <name type="scientific">Elsinoe australis</name>
    <dbReference type="NCBI Taxonomy" id="40998"/>
    <lineage>
        <taxon>Eukaryota</taxon>
        <taxon>Fungi</taxon>
        <taxon>Dikarya</taxon>
        <taxon>Ascomycota</taxon>
        <taxon>Pezizomycotina</taxon>
        <taxon>Dothideomycetes</taxon>
        <taxon>Dothideomycetidae</taxon>
        <taxon>Myriangiales</taxon>
        <taxon>Elsinoaceae</taxon>
        <taxon>Elsinoe</taxon>
    </lineage>
</organism>
<dbReference type="AlphaFoldDB" id="A0A4U7B804"/>
<name>A0A4U7B804_9PEZI</name>
<dbReference type="GO" id="GO:0019171">
    <property type="term" value="F:(3R)-hydroxyacyl-[acyl-carrier-protein] dehydratase activity"/>
    <property type="evidence" value="ECO:0007669"/>
    <property type="project" value="TreeGrafter"/>
</dbReference>
<evidence type="ECO:0000313" key="2">
    <source>
        <dbReference type="Proteomes" id="UP000308133"/>
    </source>
</evidence>
<dbReference type="InterPro" id="IPR052741">
    <property type="entry name" value="Mitochondrial_HTD2"/>
</dbReference>
<dbReference type="GO" id="GO:0005739">
    <property type="term" value="C:mitochondrion"/>
    <property type="evidence" value="ECO:0007669"/>
    <property type="project" value="TreeGrafter"/>
</dbReference>
<dbReference type="SUPFAM" id="SSF54637">
    <property type="entry name" value="Thioesterase/thiol ester dehydrase-isomerase"/>
    <property type="match status" value="1"/>
</dbReference>
<dbReference type="Proteomes" id="UP000308133">
    <property type="component" value="Unassembled WGS sequence"/>
</dbReference>
<gene>
    <name evidence="1" type="ORF">C1H76_1771</name>
</gene>
<comment type="caution">
    <text evidence="1">The sequence shown here is derived from an EMBL/GenBank/DDBJ whole genome shotgun (WGS) entry which is preliminary data.</text>
</comment>
<protein>
    <recommendedName>
        <fullName evidence="3">Hydroxyacyl-thioester dehydratase type 2, mitochondrial</fullName>
    </recommendedName>
</protein>
<dbReference type="PANTHER" id="PTHR28152">
    <property type="entry name" value="HYDROXYACYL-THIOESTER DEHYDRATASE TYPE 2, MITOCHONDRIAL"/>
    <property type="match status" value="1"/>
</dbReference>
<accession>A0A4U7B804</accession>
<dbReference type="Gene3D" id="3.10.129.10">
    <property type="entry name" value="Hotdog Thioesterase"/>
    <property type="match status" value="1"/>
</dbReference>
<reference evidence="1 2" key="1">
    <citation type="submission" date="2018-02" db="EMBL/GenBank/DDBJ databases">
        <title>Draft genome sequences of Elsinoe sp., causing black scab on jojoba.</title>
        <authorList>
            <person name="Stodart B."/>
            <person name="Jeffress S."/>
            <person name="Ash G."/>
            <person name="Arun Chinnappa K."/>
        </authorList>
    </citation>
    <scope>NUCLEOTIDE SEQUENCE [LARGE SCALE GENOMIC DNA]</scope>
    <source>
        <strain evidence="1 2">Hillstone_2</strain>
    </source>
</reference>